<protein>
    <submittedName>
        <fullName evidence="2">YjbF family lipoprotein</fullName>
    </submittedName>
</protein>
<evidence type="ECO:0000313" key="2">
    <source>
        <dbReference type="EMBL" id="WPC74300.1"/>
    </source>
</evidence>
<dbReference type="Proteomes" id="UP001304071">
    <property type="component" value="Chromosome 1"/>
</dbReference>
<reference evidence="2 3" key="1">
    <citation type="submission" date="2023-11" db="EMBL/GenBank/DDBJ databases">
        <title>Plant-associative lifestyle of Vibrio porteresiae and its evolutionary dynamics.</title>
        <authorList>
            <person name="Rameshkumar N."/>
            <person name="Kirti K."/>
        </authorList>
    </citation>
    <scope>NUCLEOTIDE SEQUENCE [LARGE SCALE GENOMIC DNA]</scope>
    <source>
        <strain evidence="2 3">MSSRF30</strain>
    </source>
</reference>
<dbReference type="InterPro" id="IPR021308">
    <property type="entry name" value="GfcB"/>
</dbReference>
<keyword evidence="2" id="KW-0449">Lipoprotein</keyword>
<dbReference type="Pfam" id="PF11102">
    <property type="entry name" value="YjbF"/>
    <property type="match status" value="1"/>
</dbReference>
<evidence type="ECO:0000313" key="3">
    <source>
        <dbReference type="Proteomes" id="UP001304071"/>
    </source>
</evidence>
<dbReference type="Gene3D" id="2.40.360.10">
    <property type="entry name" value="YmcC-like"/>
    <property type="match status" value="1"/>
</dbReference>
<name>A0ABZ0QFF0_9VIBR</name>
<dbReference type="PROSITE" id="PS51257">
    <property type="entry name" value="PROKAR_LIPOPROTEIN"/>
    <property type="match status" value="1"/>
</dbReference>
<keyword evidence="1" id="KW-0732">Signal</keyword>
<organism evidence="2 3">
    <name type="scientific">Vibrio porteresiae DSM 19223</name>
    <dbReference type="NCBI Taxonomy" id="1123496"/>
    <lineage>
        <taxon>Bacteria</taxon>
        <taxon>Pseudomonadati</taxon>
        <taxon>Pseudomonadota</taxon>
        <taxon>Gammaproteobacteria</taxon>
        <taxon>Vibrionales</taxon>
        <taxon>Vibrionaceae</taxon>
        <taxon>Vibrio</taxon>
    </lineage>
</organism>
<dbReference type="InterPro" id="IPR023373">
    <property type="entry name" value="YmcC_sf"/>
</dbReference>
<dbReference type="SUPFAM" id="SSF159270">
    <property type="entry name" value="YmcC-like"/>
    <property type="match status" value="1"/>
</dbReference>
<feature type="signal peptide" evidence="1">
    <location>
        <begin position="1"/>
        <end position="29"/>
    </location>
</feature>
<evidence type="ECO:0000256" key="1">
    <source>
        <dbReference type="SAM" id="SignalP"/>
    </source>
</evidence>
<proteinExistence type="predicted"/>
<feature type="chain" id="PRO_5045073134" evidence="1">
    <location>
        <begin position="30"/>
        <end position="228"/>
    </location>
</feature>
<keyword evidence="3" id="KW-1185">Reference proteome</keyword>
<gene>
    <name evidence="2" type="ORF">R8Z52_03280</name>
</gene>
<accession>A0ABZ0QFF0</accession>
<dbReference type="RefSeq" id="WP_261894422.1">
    <property type="nucleotide sequence ID" value="NZ_AP024895.1"/>
</dbReference>
<dbReference type="EMBL" id="CP138203">
    <property type="protein sequence ID" value="WPC74300.1"/>
    <property type="molecule type" value="Genomic_DNA"/>
</dbReference>
<sequence length="228" mass="25302">MLKTVIKVSSLALLILLSGCSENSQNVNATIYSTIIGPDETNISQEIVDNIPYASMYARLGDNPQALLVLGWVEENKTPVVFKWISASNEMVVTESGRIVKTVNLVNGGNLVALRSSQPDPLTLGVLRNSTPKQWQFTLSWMPGYHMNYEAKSTFIIGDLESVSLPNHTQNLIAVTEKVDIDKLSVTYTNHYWIDPITEQVVASQQYLYPGSSRIDLSIAKEFHGEVK</sequence>